<dbReference type="InterPro" id="IPR000160">
    <property type="entry name" value="GGDEF_dom"/>
</dbReference>
<evidence type="ECO:0000256" key="2">
    <source>
        <dbReference type="ARBA" id="ARBA00023012"/>
    </source>
</evidence>
<dbReference type="Pfam" id="PF00072">
    <property type="entry name" value="Response_reg"/>
    <property type="match status" value="1"/>
</dbReference>
<name>A0A1I5M0X6_9BACT</name>
<dbReference type="PANTHER" id="PTHR48111">
    <property type="entry name" value="REGULATOR OF RPOS"/>
    <property type="match status" value="1"/>
</dbReference>
<dbReference type="InterPro" id="IPR011006">
    <property type="entry name" value="CheY-like_superfamily"/>
</dbReference>
<keyword evidence="5" id="KW-0804">Transcription</keyword>
<dbReference type="SMART" id="SM00267">
    <property type="entry name" value="GGDEF"/>
    <property type="match status" value="1"/>
</dbReference>
<dbReference type="GO" id="GO:0000976">
    <property type="term" value="F:transcription cis-regulatory region binding"/>
    <property type="evidence" value="ECO:0007669"/>
    <property type="project" value="TreeGrafter"/>
</dbReference>
<evidence type="ECO:0000256" key="4">
    <source>
        <dbReference type="ARBA" id="ARBA00023125"/>
    </source>
</evidence>
<dbReference type="SUPFAM" id="SSF52172">
    <property type="entry name" value="CheY-like"/>
    <property type="match status" value="1"/>
</dbReference>
<dbReference type="InterPro" id="IPR043128">
    <property type="entry name" value="Rev_trsase/Diguanyl_cyclase"/>
</dbReference>
<keyword evidence="1 6" id="KW-0597">Phosphoprotein</keyword>
<dbReference type="Gene3D" id="3.40.50.2300">
    <property type="match status" value="1"/>
</dbReference>
<dbReference type="EMBL" id="FOXB01000004">
    <property type="protein sequence ID" value="SFP03185.1"/>
    <property type="molecule type" value="Genomic_DNA"/>
</dbReference>
<feature type="modified residue" description="4-aspartylphosphate" evidence="6">
    <location>
        <position position="52"/>
    </location>
</feature>
<evidence type="ECO:0000313" key="10">
    <source>
        <dbReference type="Proteomes" id="UP000199227"/>
    </source>
</evidence>
<dbReference type="Gene3D" id="3.30.70.270">
    <property type="match status" value="1"/>
</dbReference>
<feature type="domain" description="Response regulatory" evidence="7">
    <location>
        <begin position="2"/>
        <end position="119"/>
    </location>
</feature>
<accession>A0A1I5M0X6</accession>
<keyword evidence="3" id="KW-0805">Transcription regulation</keyword>
<evidence type="ECO:0000259" key="7">
    <source>
        <dbReference type="PROSITE" id="PS50110"/>
    </source>
</evidence>
<dbReference type="AlphaFoldDB" id="A0A1I5M0X6"/>
<evidence type="ECO:0000259" key="8">
    <source>
        <dbReference type="PROSITE" id="PS50887"/>
    </source>
</evidence>
<dbReference type="GO" id="GO:0005829">
    <property type="term" value="C:cytosol"/>
    <property type="evidence" value="ECO:0007669"/>
    <property type="project" value="TreeGrafter"/>
</dbReference>
<keyword evidence="2" id="KW-0902">Two-component regulatory system</keyword>
<dbReference type="Proteomes" id="UP000199227">
    <property type="component" value="Unassembled WGS sequence"/>
</dbReference>
<dbReference type="SMART" id="SM00448">
    <property type="entry name" value="REC"/>
    <property type="match status" value="1"/>
</dbReference>
<dbReference type="GO" id="GO:0006355">
    <property type="term" value="P:regulation of DNA-templated transcription"/>
    <property type="evidence" value="ECO:0007669"/>
    <property type="project" value="TreeGrafter"/>
</dbReference>
<evidence type="ECO:0000256" key="5">
    <source>
        <dbReference type="ARBA" id="ARBA00023163"/>
    </source>
</evidence>
<keyword evidence="10" id="KW-1185">Reference proteome</keyword>
<evidence type="ECO:0000256" key="1">
    <source>
        <dbReference type="ARBA" id="ARBA00022553"/>
    </source>
</evidence>
<dbReference type="STRING" id="223786.SAMN05216234_104121"/>
<feature type="domain" description="GGDEF" evidence="8">
    <location>
        <begin position="165"/>
        <end position="293"/>
    </location>
</feature>
<dbReference type="PROSITE" id="PS50887">
    <property type="entry name" value="GGDEF"/>
    <property type="match status" value="1"/>
</dbReference>
<dbReference type="NCBIfam" id="TIGR00254">
    <property type="entry name" value="GGDEF"/>
    <property type="match status" value="1"/>
</dbReference>
<sequence>MNVLIVDDKNSYIDMAIAFLEDIENIKLYTSMSGKEALIKTTKVSFDLILLDIIMPNMDGFEVCKRLKQHPRTKDIPVIFLTSENSLDFIIKAFEYGAIDYINKPFTAEELRARVNTQLKLYKTVKELKAKQSQLVQLSIIDPLTKIYNFTYLKTKLKYLLDNKERFWFIHIQIDNLGKISKVFGHNQTEKLLLEFVEVLNDIFADKNMIFRLYGAHFGVIIQNQKKENIEKLLNSFLIEIKNLLKTVTNVNCFIVANLSKESDSVSSLLNRSDNLIHRHYMLKDKLQYLIEE</sequence>
<dbReference type="SUPFAM" id="SSF55073">
    <property type="entry name" value="Nucleotide cyclase"/>
    <property type="match status" value="1"/>
</dbReference>
<dbReference type="InterPro" id="IPR029787">
    <property type="entry name" value="Nucleotide_cyclase"/>
</dbReference>
<dbReference type="PANTHER" id="PTHR48111:SF1">
    <property type="entry name" value="TWO-COMPONENT RESPONSE REGULATOR ORR33"/>
    <property type="match status" value="1"/>
</dbReference>
<organism evidence="9 10">
    <name type="scientific">Hydrogenimonas thermophila</name>
    <dbReference type="NCBI Taxonomy" id="223786"/>
    <lineage>
        <taxon>Bacteria</taxon>
        <taxon>Pseudomonadati</taxon>
        <taxon>Campylobacterota</taxon>
        <taxon>Epsilonproteobacteria</taxon>
        <taxon>Campylobacterales</taxon>
        <taxon>Hydrogenimonadaceae</taxon>
        <taxon>Hydrogenimonas</taxon>
    </lineage>
</organism>
<dbReference type="InterPro" id="IPR039420">
    <property type="entry name" value="WalR-like"/>
</dbReference>
<dbReference type="GO" id="GO:0000156">
    <property type="term" value="F:phosphorelay response regulator activity"/>
    <property type="evidence" value="ECO:0007669"/>
    <property type="project" value="TreeGrafter"/>
</dbReference>
<evidence type="ECO:0000256" key="6">
    <source>
        <dbReference type="PROSITE-ProRule" id="PRU00169"/>
    </source>
</evidence>
<keyword evidence="4" id="KW-0238">DNA-binding</keyword>
<dbReference type="RefSeq" id="WP_177201959.1">
    <property type="nucleotide sequence ID" value="NZ_FOXB01000004.1"/>
</dbReference>
<dbReference type="GO" id="GO:0032993">
    <property type="term" value="C:protein-DNA complex"/>
    <property type="evidence" value="ECO:0007669"/>
    <property type="project" value="TreeGrafter"/>
</dbReference>
<evidence type="ECO:0000256" key="3">
    <source>
        <dbReference type="ARBA" id="ARBA00023015"/>
    </source>
</evidence>
<evidence type="ECO:0000313" key="9">
    <source>
        <dbReference type="EMBL" id="SFP03185.1"/>
    </source>
</evidence>
<reference evidence="9 10" key="1">
    <citation type="submission" date="2016-10" db="EMBL/GenBank/DDBJ databases">
        <authorList>
            <person name="de Groot N.N."/>
        </authorList>
    </citation>
    <scope>NUCLEOTIDE SEQUENCE [LARGE SCALE GENOMIC DNA]</scope>
    <source>
        <strain evidence="9 10">EP1-55-1</strain>
    </source>
</reference>
<dbReference type="Pfam" id="PF00990">
    <property type="entry name" value="GGDEF"/>
    <property type="match status" value="1"/>
</dbReference>
<proteinExistence type="predicted"/>
<gene>
    <name evidence="9" type="ORF">SAMN05216234_104121</name>
</gene>
<protein>
    <submittedName>
        <fullName evidence="9">Diguanylate cyclase (GGDEF) domain-containing protein</fullName>
    </submittedName>
</protein>
<dbReference type="InterPro" id="IPR001789">
    <property type="entry name" value="Sig_transdc_resp-reg_receiver"/>
</dbReference>
<dbReference type="PROSITE" id="PS50110">
    <property type="entry name" value="RESPONSE_REGULATORY"/>
    <property type="match status" value="1"/>
</dbReference>